<protein>
    <submittedName>
        <fullName evidence="2">Uncharacterized protein</fullName>
    </submittedName>
</protein>
<keyword evidence="3" id="KW-1185">Reference proteome</keyword>
<evidence type="ECO:0000256" key="1">
    <source>
        <dbReference type="SAM" id="MobiDB-lite"/>
    </source>
</evidence>
<reference evidence="2" key="1">
    <citation type="submission" date="2023-10" db="EMBL/GenBank/DDBJ databases">
        <authorList>
            <person name="Chen Y."/>
            <person name="Shah S."/>
            <person name="Dougan E. K."/>
            <person name="Thang M."/>
            <person name="Chan C."/>
        </authorList>
    </citation>
    <scope>NUCLEOTIDE SEQUENCE [LARGE SCALE GENOMIC DNA]</scope>
</reference>
<comment type="caution">
    <text evidence="2">The sequence shown here is derived from an EMBL/GenBank/DDBJ whole genome shotgun (WGS) entry which is preliminary data.</text>
</comment>
<evidence type="ECO:0000313" key="3">
    <source>
        <dbReference type="Proteomes" id="UP001189429"/>
    </source>
</evidence>
<feature type="region of interest" description="Disordered" evidence="1">
    <location>
        <begin position="172"/>
        <end position="196"/>
    </location>
</feature>
<evidence type="ECO:0000313" key="2">
    <source>
        <dbReference type="EMBL" id="CAK0851559.1"/>
    </source>
</evidence>
<name>A0ABN9TYZ2_9DINO</name>
<gene>
    <name evidence="2" type="ORF">PCOR1329_LOCUS43686</name>
</gene>
<sequence>MYAYRRAAAASLGGPRAVGGCPAQPRCGSLVAGRPADDSQKLAVTLIRGVAAVPAGPERAEECARRRAEIAVGIDLVLHTLESTERALRAPAAVRGAGSGGEPLPELARHLKSLRWAANFTNALQTAARTLRTLDSCDTPELAYSEIAAQLCIIKDTLRDFTGMMLDAGSAAARRPEQAARPAALRAPSAGKRDALSDTCSCSTASGSGSGYASEVSSEADCDSPRRCASSGEVSPQAAFAGGCGGARGAEAAPGGRPCGADGGSWYTTPLYWG</sequence>
<accession>A0ABN9TYZ2</accession>
<dbReference type="Proteomes" id="UP001189429">
    <property type="component" value="Unassembled WGS sequence"/>
</dbReference>
<proteinExistence type="predicted"/>
<dbReference type="EMBL" id="CAUYUJ010015250">
    <property type="protein sequence ID" value="CAK0851559.1"/>
    <property type="molecule type" value="Genomic_DNA"/>
</dbReference>
<organism evidence="2 3">
    <name type="scientific">Prorocentrum cordatum</name>
    <dbReference type="NCBI Taxonomy" id="2364126"/>
    <lineage>
        <taxon>Eukaryota</taxon>
        <taxon>Sar</taxon>
        <taxon>Alveolata</taxon>
        <taxon>Dinophyceae</taxon>
        <taxon>Prorocentrales</taxon>
        <taxon>Prorocentraceae</taxon>
        <taxon>Prorocentrum</taxon>
    </lineage>
</organism>
<feature type="compositionally biased region" description="Low complexity" evidence="1">
    <location>
        <begin position="172"/>
        <end position="190"/>
    </location>
</feature>